<evidence type="ECO:0000313" key="3">
    <source>
        <dbReference type="EMBL" id="GAA2376690.1"/>
    </source>
</evidence>
<dbReference type="Gene3D" id="3.90.180.10">
    <property type="entry name" value="Medium-chain alcohol dehydrogenases, catalytic domain"/>
    <property type="match status" value="1"/>
</dbReference>
<evidence type="ECO:0000313" key="4">
    <source>
        <dbReference type="Proteomes" id="UP001501444"/>
    </source>
</evidence>
<accession>A0ABP5UCU0</accession>
<comment type="caution">
    <text evidence="3">The sequence shown here is derived from an EMBL/GenBank/DDBJ whole genome shotgun (WGS) entry which is preliminary data.</text>
</comment>
<feature type="domain" description="Enoyl reductase (ER)" evidence="2">
    <location>
        <begin position="11"/>
        <end position="310"/>
    </location>
</feature>
<dbReference type="Proteomes" id="UP001501444">
    <property type="component" value="Unassembled WGS sequence"/>
</dbReference>
<dbReference type="InterPro" id="IPR011032">
    <property type="entry name" value="GroES-like_sf"/>
</dbReference>
<dbReference type="SUPFAM" id="SSF51735">
    <property type="entry name" value="NAD(P)-binding Rossmann-fold domains"/>
    <property type="match status" value="1"/>
</dbReference>
<dbReference type="PANTHER" id="PTHR44154:SF1">
    <property type="entry name" value="QUINONE OXIDOREDUCTASE"/>
    <property type="match status" value="1"/>
</dbReference>
<dbReference type="InterPro" id="IPR036291">
    <property type="entry name" value="NAD(P)-bd_dom_sf"/>
</dbReference>
<dbReference type="InterPro" id="IPR020843">
    <property type="entry name" value="ER"/>
</dbReference>
<dbReference type="Pfam" id="PF08240">
    <property type="entry name" value="ADH_N"/>
    <property type="match status" value="1"/>
</dbReference>
<evidence type="ECO:0000256" key="1">
    <source>
        <dbReference type="ARBA" id="ARBA00022857"/>
    </source>
</evidence>
<dbReference type="SMART" id="SM00829">
    <property type="entry name" value="PKS_ER"/>
    <property type="match status" value="1"/>
</dbReference>
<dbReference type="InterPro" id="IPR013154">
    <property type="entry name" value="ADH-like_N"/>
</dbReference>
<dbReference type="EMBL" id="BAAARV010000081">
    <property type="protein sequence ID" value="GAA2376690.1"/>
    <property type="molecule type" value="Genomic_DNA"/>
</dbReference>
<keyword evidence="4" id="KW-1185">Reference proteome</keyword>
<sequence length="312" mass="31407">MALRWIAPQFGGPEVLTLVETDVRPPDAGEVTIDVRAAGVNPADYKSISAAHGTDRELPLAIGYEVAGVLSALGPDTEIASGGGAAGDAVVAFRISGGYATQVTVPAKDVFAKPEALDFPAAANLLLAGTTAAEALHVTGVRAGETILVHGASGAVGISVLQQARLMGVNVVGTASERNFDLLRRAGAQAIAYGPGLVDRVRAAAPEGIAAIIDTVGTDEATDSVGKLLPDAGRAVTIAPSDRSRAAGITAIAGALPQSAAYRDSVRGRLLDLAGEGKLVVPVARTFPLTEALAALELVRGGHPGGKVALIP</sequence>
<reference evidence="4" key="1">
    <citation type="journal article" date="2019" name="Int. J. Syst. Evol. Microbiol.">
        <title>The Global Catalogue of Microorganisms (GCM) 10K type strain sequencing project: providing services to taxonomists for standard genome sequencing and annotation.</title>
        <authorList>
            <consortium name="The Broad Institute Genomics Platform"/>
            <consortium name="The Broad Institute Genome Sequencing Center for Infectious Disease"/>
            <person name="Wu L."/>
            <person name="Ma J."/>
        </authorList>
    </citation>
    <scope>NUCLEOTIDE SEQUENCE [LARGE SCALE GENOMIC DNA]</scope>
    <source>
        <strain evidence="4">JCM 3272</strain>
    </source>
</reference>
<dbReference type="Pfam" id="PF13602">
    <property type="entry name" value="ADH_zinc_N_2"/>
    <property type="match status" value="1"/>
</dbReference>
<proteinExistence type="predicted"/>
<dbReference type="PANTHER" id="PTHR44154">
    <property type="entry name" value="QUINONE OXIDOREDUCTASE"/>
    <property type="match status" value="1"/>
</dbReference>
<dbReference type="RefSeq" id="WP_344617949.1">
    <property type="nucleotide sequence ID" value="NZ_BAAARV010000081.1"/>
</dbReference>
<protein>
    <submittedName>
        <fullName evidence="3">NADP-dependent oxidoreductase</fullName>
    </submittedName>
</protein>
<organism evidence="3 4">
    <name type="scientific">Dactylosporangium salmoneum</name>
    <dbReference type="NCBI Taxonomy" id="53361"/>
    <lineage>
        <taxon>Bacteria</taxon>
        <taxon>Bacillati</taxon>
        <taxon>Actinomycetota</taxon>
        <taxon>Actinomycetes</taxon>
        <taxon>Micromonosporales</taxon>
        <taxon>Micromonosporaceae</taxon>
        <taxon>Dactylosporangium</taxon>
    </lineage>
</organism>
<evidence type="ECO:0000259" key="2">
    <source>
        <dbReference type="SMART" id="SM00829"/>
    </source>
</evidence>
<dbReference type="SUPFAM" id="SSF50129">
    <property type="entry name" value="GroES-like"/>
    <property type="match status" value="1"/>
</dbReference>
<dbReference type="InterPro" id="IPR051603">
    <property type="entry name" value="Zinc-ADH_QOR/CCCR"/>
</dbReference>
<dbReference type="Gene3D" id="3.40.50.720">
    <property type="entry name" value="NAD(P)-binding Rossmann-like Domain"/>
    <property type="match status" value="1"/>
</dbReference>
<keyword evidence="1" id="KW-0521">NADP</keyword>
<dbReference type="CDD" id="cd05289">
    <property type="entry name" value="MDR_like_2"/>
    <property type="match status" value="1"/>
</dbReference>
<name>A0ABP5UCU0_9ACTN</name>
<gene>
    <name evidence="3" type="ORF">GCM10010170_080940</name>
</gene>